<evidence type="ECO:0000313" key="1">
    <source>
        <dbReference type="EMBL" id="UNK47834.1"/>
    </source>
</evidence>
<geneLocation type="plasmid" evidence="1 2">
    <name>p1</name>
</geneLocation>
<evidence type="ECO:0000313" key="2">
    <source>
        <dbReference type="Proteomes" id="UP000829069"/>
    </source>
</evidence>
<proteinExistence type="predicted"/>
<protein>
    <submittedName>
        <fullName evidence="1">Uncharacterized protein</fullName>
    </submittedName>
</protein>
<organism evidence="1 2">
    <name type="scientific">Arthrobacter sulfonylureivorans</name>
    <dbReference type="NCBI Taxonomy" id="2486855"/>
    <lineage>
        <taxon>Bacteria</taxon>
        <taxon>Bacillati</taxon>
        <taxon>Actinomycetota</taxon>
        <taxon>Actinomycetes</taxon>
        <taxon>Micrococcales</taxon>
        <taxon>Micrococcaceae</taxon>
        <taxon>Arthrobacter</taxon>
    </lineage>
</organism>
<sequence length="72" mass="7682">MNPVVIVKTLELIAEDGPEQEDLTSVFASIMPDTSESLDGAEDTVDLPVDHEPERFRSDLATITAGNVGPEG</sequence>
<dbReference type="RefSeq" id="WP_241915533.1">
    <property type="nucleotide sequence ID" value="NZ_CP093327.1"/>
</dbReference>
<keyword evidence="2" id="KW-1185">Reference proteome</keyword>
<keyword evidence="1" id="KW-0614">Plasmid</keyword>
<gene>
    <name evidence="1" type="ORF">MNQ99_18330</name>
</gene>
<accession>A0ABY3WBU1</accession>
<dbReference type="Proteomes" id="UP000829069">
    <property type="component" value="Plasmid p1"/>
</dbReference>
<name>A0ABY3WBU1_9MICC</name>
<reference evidence="1 2" key="1">
    <citation type="submission" date="2022-03" db="EMBL/GenBank/DDBJ databases">
        <title>Isotopic signatures of nitrous oxide derived from detoxification processes.</title>
        <authorList>
            <person name="Behrendt U."/>
            <person name="Buchen C."/>
            <person name="Well R."/>
            <person name="Ulrich A."/>
            <person name="Rohe L."/>
            <person name="Kolb S."/>
            <person name="Schloter M."/>
            <person name="Horn M.A."/>
            <person name="Augustin J."/>
        </authorList>
    </citation>
    <scope>NUCLEOTIDE SEQUENCE [LARGE SCALE GENOMIC DNA]</scope>
    <source>
        <strain evidence="1 2">S4-C24</strain>
        <plasmid evidence="1 2">p1</plasmid>
    </source>
</reference>
<dbReference type="EMBL" id="CP093327">
    <property type="protein sequence ID" value="UNK47834.1"/>
    <property type="molecule type" value="Genomic_DNA"/>
</dbReference>